<accession>A0A7C5HH87</accession>
<keyword evidence="13 18" id="KW-0560">Oxidoreductase</keyword>
<evidence type="ECO:0000256" key="5">
    <source>
        <dbReference type="ARBA" id="ARBA00005139"/>
    </source>
</evidence>
<organism evidence="21">
    <name type="scientific">Chlorobaculum parvum</name>
    <dbReference type="NCBI Taxonomy" id="274539"/>
    <lineage>
        <taxon>Bacteria</taxon>
        <taxon>Pseudomonadati</taxon>
        <taxon>Chlorobiota</taxon>
        <taxon>Chlorobiia</taxon>
        <taxon>Chlorobiales</taxon>
        <taxon>Chlorobiaceae</taxon>
        <taxon>Chlorobaculum</taxon>
    </lineage>
</organism>
<keyword evidence="11" id="KW-0067">ATP-binding</keyword>
<comment type="pathway">
    <text evidence="3 18">Amino-acid biosynthesis; L-threonine biosynthesis; L-threonine from L-aspartate: step 3/5.</text>
</comment>
<evidence type="ECO:0000256" key="6">
    <source>
        <dbReference type="ARBA" id="ARBA00022605"/>
    </source>
</evidence>
<dbReference type="InterPro" id="IPR011147">
    <property type="entry name" value="Bifunc_Aspkin/hSer_DH"/>
</dbReference>
<feature type="non-terminal residue" evidence="21">
    <location>
        <position position="1"/>
    </location>
</feature>
<dbReference type="UniPathway" id="UPA00051">
    <property type="reaction ID" value="UER00462"/>
</dbReference>
<dbReference type="InterPro" id="IPR002912">
    <property type="entry name" value="ACT_dom"/>
</dbReference>
<dbReference type="AlphaFoldDB" id="A0A7C5HH87"/>
<dbReference type="InterPro" id="IPR005106">
    <property type="entry name" value="Asp/hSer_DH_NAD-bd"/>
</dbReference>
<evidence type="ECO:0000256" key="4">
    <source>
        <dbReference type="ARBA" id="ARBA00005062"/>
    </source>
</evidence>
<evidence type="ECO:0000256" key="11">
    <source>
        <dbReference type="ARBA" id="ARBA00022840"/>
    </source>
</evidence>
<feature type="domain" description="ACT" evidence="20">
    <location>
        <begin position="58"/>
        <end position="127"/>
    </location>
</feature>
<dbReference type="CDD" id="cd04921">
    <property type="entry name" value="ACT_AKi-HSDH-ThrA-like_1"/>
    <property type="match status" value="1"/>
</dbReference>
<evidence type="ECO:0000256" key="10">
    <source>
        <dbReference type="ARBA" id="ARBA00022777"/>
    </source>
</evidence>
<dbReference type="PANTHER" id="PTHR43070">
    <property type="match status" value="1"/>
</dbReference>
<evidence type="ECO:0000256" key="7">
    <source>
        <dbReference type="ARBA" id="ARBA00022679"/>
    </source>
</evidence>
<dbReference type="Proteomes" id="UP000886059">
    <property type="component" value="Unassembled WGS sequence"/>
</dbReference>
<keyword evidence="9" id="KW-0547">Nucleotide-binding</keyword>
<name>A0A7C5HH87_9CHLB</name>
<dbReference type="CDD" id="cd04922">
    <property type="entry name" value="ACT_AKi-HSDH-ThrA_2"/>
    <property type="match status" value="1"/>
</dbReference>
<evidence type="ECO:0000256" key="9">
    <source>
        <dbReference type="ARBA" id="ARBA00022741"/>
    </source>
</evidence>
<dbReference type="Pfam" id="PF22468">
    <property type="entry name" value="ACT_9"/>
    <property type="match status" value="2"/>
</dbReference>
<comment type="catalytic activity">
    <reaction evidence="16">
        <text>L-homoserine + NADP(+) = L-aspartate 4-semialdehyde + NADPH + H(+)</text>
        <dbReference type="Rhea" id="RHEA:15761"/>
        <dbReference type="ChEBI" id="CHEBI:15378"/>
        <dbReference type="ChEBI" id="CHEBI:57476"/>
        <dbReference type="ChEBI" id="CHEBI:57783"/>
        <dbReference type="ChEBI" id="CHEBI:58349"/>
        <dbReference type="ChEBI" id="CHEBI:537519"/>
        <dbReference type="EC" id="1.1.1.3"/>
    </reaction>
    <physiologicalReaction direction="right-to-left" evidence="16">
        <dbReference type="Rhea" id="RHEA:15763"/>
    </physiologicalReaction>
</comment>
<dbReference type="FunFam" id="3.30.360.10:FF:000006">
    <property type="entry name" value="Bifunctional aspartokinase/homoserine dehydrogenase"/>
    <property type="match status" value="1"/>
</dbReference>
<keyword evidence="15 18" id="KW-0486">Methionine biosynthesis</keyword>
<evidence type="ECO:0000256" key="19">
    <source>
        <dbReference type="RuleBase" id="RU004171"/>
    </source>
</evidence>
<evidence type="ECO:0000256" key="18">
    <source>
        <dbReference type="RuleBase" id="RU000579"/>
    </source>
</evidence>
<dbReference type="PROSITE" id="PS01042">
    <property type="entry name" value="HOMOSER_DHGENASE"/>
    <property type="match status" value="1"/>
</dbReference>
<evidence type="ECO:0000256" key="14">
    <source>
        <dbReference type="ARBA" id="ARBA00023154"/>
    </source>
</evidence>
<dbReference type="Pfam" id="PF03447">
    <property type="entry name" value="NAD_binding_3"/>
    <property type="match status" value="1"/>
</dbReference>
<dbReference type="Gene3D" id="3.40.1160.10">
    <property type="entry name" value="Acetylglutamate kinase-like"/>
    <property type="match status" value="1"/>
</dbReference>
<dbReference type="InterPro" id="IPR045865">
    <property type="entry name" value="ACT-like_dom_sf"/>
</dbReference>
<dbReference type="InterPro" id="IPR036393">
    <property type="entry name" value="AceGlu_kinase-like_sf"/>
</dbReference>
<evidence type="ECO:0000256" key="13">
    <source>
        <dbReference type="ARBA" id="ARBA00023002"/>
    </source>
</evidence>
<keyword evidence="12 18" id="KW-0521">NADP</keyword>
<comment type="caution">
    <text evidence="21">The sequence shown here is derived from an EMBL/GenBank/DDBJ whole genome shotgun (WGS) entry which is preliminary data.</text>
</comment>
<evidence type="ECO:0000256" key="15">
    <source>
        <dbReference type="ARBA" id="ARBA00023167"/>
    </source>
</evidence>
<gene>
    <name evidence="21" type="primary">thrA</name>
    <name evidence="21" type="ORF">ENL01_03430</name>
</gene>
<dbReference type="InterPro" id="IPR001342">
    <property type="entry name" value="HDH_cat"/>
</dbReference>
<feature type="domain" description="ACT" evidence="20">
    <location>
        <begin position="139"/>
        <end position="216"/>
    </location>
</feature>
<comment type="pathway">
    <text evidence="4 18">Amino-acid biosynthesis; L-methionine biosynthesis via de novo pathway; L-homoserine from L-aspartate: step 3/3.</text>
</comment>
<comment type="pathway">
    <text evidence="2">Amino-acid biosynthesis; L-methionine biosynthesis via de novo pathway; L-homoserine from L-aspartate: step 1/3.</text>
</comment>
<evidence type="ECO:0000313" key="21">
    <source>
        <dbReference type="EMBL" id="HHE07935.1"/>
    </source>
</evidence>
<dbReference type="UniPathway" id="UPA00034">
    <property type="reaction ID" value="UER00015"/>
</dbReference>
<dbReference type="GO" id="GO:0009086">
    <property type="term" value="P:methionine biosynthetic process"/>
    <property type="evidence" value="ECO:0007669"/>
    <property type="project" value="UniProtKB-KW"/>
</dbReference>
<evidence type="ECO:0000256" key="12">
    <source>
        <dbReference type="ARBA" id="ARBA00022857"/>
    </source>
</evidence>
<dbReference type="SUPFAM" id="SSF55021">
    <property type="entry name" value="ACT-like"/>
    <property type="match status" value="2"/>
</dbReference>
<comment type="cofactor">
    <cofactor evidence="1">
        <name>a metal cation</name>
        <dbReference type="ChEBI" id="CHEBI:25213"/>
    </cofactor>
</comment>
<evidence type="ECO:0000256" key="2">
    <source>
        <dbReference type="ARBA" id="ARBA00004986"/>
    </source>
</evidence>
<dbReference type="SUPFAM" id="SSF55347">
    <property type="entry name" value="Glyceraldehyde-3-phosphate dehydrogenase-like, C-terminal domain"/>
    <property type="match status" value="1"/>
</dbReference>
<evidence type="ECO:0000256" key="3">
    <source>
        <dbReference type="ARBA" id="ARBA00005056"/>
    </source>
</evidence>
<keyword evidence="8 18" id="KW-0791">Threonine biosynthesis</keyword>
<proteinExistence type="inferred from homology"/>
<keyword evidence="6 18" id="KW-0028">Amino-acid biosynthesis</keyword>
<dbReference type="SUPFAM" id="SSF51735">
    <property type="entry name" value="NAD(P)-binding Rossmann-fold domains"/>
    <property type="match status" value="1"/>
</dbReference>
<dbReference type="Gene3D" id="3.30.2130.10">
    <property type="entry name" value="VC0802-like"/>
    <property type="match status" value="1"/>
</dbReference>
<dbReference type="SUPFAM" id="SSF53633">
    <property type="entry name" value="Carbamate kinase-like"/>
    <property type="match status" value="1"/>
</dbReference>
<dbReference type="UniPathway" id="UPA00050">
    <property type="reaction ID" value="UER00063"/>
</dbReference>
<comment type="similarity">
    <text evidence="19">Belongs to the homoserine dehydrogenase family.</text>
</comment>
<evidence type="ECO:0000256" key="1">
    <source>
        <dbReference type="ARBA" id="ARBA00001920"/>
    </source>
</evidence>
<dbReference type="GO" id="GO:0009088">
    <property type="term" value="P:threonine biosynthetic process"/>
    <property type="evidence" value="ECO:0007669"/>
    <property type="project" value="UniProtKB-UniPathway"/>
</dbReference>
<dbReference type="Gene3D" id="3.30.360.10">
    <property type="entry name" value="Dihydrodipicolinate Reductase, domain 2"/>
    <property type="match status" value="1"/>
</dbReference>
<dbReference type="GO" id="GO:0009089">
    <property type="term" value="P:lysine biosynthetic process via diaminopimelate"/>
    <property type="evidence" value="ECO:0007669"/>
    <property type="project" value="UniProtKB-UniPathway"/>
</dbReference>
<dbReference type="NCBIfam" id="NF006959">
    <property type="entry name" value="PRK09436.1"/>
    <property type="match status" value="1"/>
</dbReference>
<comment type="pathway">
    <text evidence="5">Amino-acid biosynthesis; L-threonine biosynthesis; L-threonine from L-aspartate: step 1/5.</text>
</comment>
<dbReference type="PROSITE" id="PS51671">
    <property type="entry name" value="ACT"/>
    <property type="match status" value="2"/>
</dbReference>
<dbReference type="EMBL" id="DRSK01000198">
    <property type="protein sequence ID" value="HHE07935.1"/>
    <property type="molecule type" value="Genomic_DNA"/>
</dbReference>
<dbReference type="InterPro" id="IPR019811">
    <property type="entry name" value="HDH_CS"/>
</dbReference>
<dbReference type="GO" id="GO:0050661">
    <property type="term" value="F:NADP binding"/>
    <property type="evidence" value="ECO:0007669"/>
    <property type="project" value="InterPro"/>
</dbReference>
<dbReference type="GO" id="GO:0004072">
    <property type="term" value="F:aspartate kinase activity"/>
    <property type="evidence" value="ECO:0007669"/>
    <property type="project" value="UniProtKB-ARBA"/>
</dbReference>
<comment type="catalytic activity">
    <reaction evidence="17">
        <text>L-homoserine + NAD(+) = L-aspartate 4-semialdehyde + NADH + H(+)</text>
        <dbReference type="Rhea" id="RHEA:15757"/>
        <dbReference type="ChEBI" id="CHEBI:15378"/>
        <dbReference type="ChEBI" id="CHEBI:57476"/>
        <dbReference type="ChEBI" id="CHEBI:57540"/>
        <dbReference type="ChEBI" id="CHEBI:57945"/>
        <dbReference type="ChEBI" id="CHEBI:537519"/>
        <dbReference type="EC" id="1.1.1.3"/>
    </reaction>
    <physiologicalReaction direction="right-to-left" evidence="17">
        <dbReference type="Rhea" id="RHEA:15759"/>
    </physiologicalReaction>
</comment>
<evidence type="ECO:0000259" key="20">
    <source>
        <dbReference type="PROSITE" id="PS51671"/>
    </source>
</evidence>
<dbReference type="Gene3D" id="3.40.50.720">
    <property type="entry name" value="NAD(P)-binding Rossmann-like Domain"/>
    <property type="match status" value="1"/>
</dbReference>
<protein>
    <recommendedName>
        <fullName evidence="18">Homoserine dehydrogenase</fullName>
        <ecNumber evidence="18">1.1.1.3</ecNumber>
    </recommendedName>
</protein>
<keyword evidence="14" id="KW-0457">Lysine biosynthesis</keyword>
<dbReference type="GO" id="GO:0004412">
    <property type="term" value="F:homoserine dehydrogenase activity"/>
    <property type="evidence" value="ECO:0007669"/>
    <property type="project" value="UniProtKB-EC"/>
</dbReference>
<sequence>HPLAVQPVMKAGIPLLIRNATNPERPGTWIGKLPASTDNRPRPVTGLTSINRVVLLSLFGSGMAGVPGTASRVFTCLARHSVNVIFISQASSEQSISLAVAPGQASMAKKALEEEFAREIEERRVDQVSVRRNLAMVAVVGNKMSGHPGVSAKLFETLGKNGVNVIAVAQGANEMNISVVIDSGDEDKALNCIHESFFLSMRKVHVFIAGTGTIAKSLLSQIRAHRPTLQKELALDIVVSGLANTRAISIEPKGIDLEHWQESMKPREAHEGIGRYIELIREENLHNTIVVDCTASKQVAERYPELLAANISVATANKLGMAGSGELYGKIMKAERSSNARFLYETNVGAGLPIISTLNDLKNSGDRIICIEGVLSGTLSYIFNELRKGGRFSDIVRKAKESGYTEPDPRDDLSGADFARKMLILGRALGYQLEYDDVEFQSLVPESCQGDMTAAEFLDRLTTIDDWYVEEIAAASKEGMCIAYTGELKDGKASVGLKRVPLESPVAGLNGTENLVVFTTDRYLDTPLVVKGPGAGGEVTAGGVFVDILRIASYLE</sequence>
<evidence type="ECO:0000256" key="8">
    <source>
        <dbReference type="ARBA" id="ARBA00022697"/>
    </source>
</evidence>
<reference evidence="21" key="1">
    <citation type="journal article" date="2020" name="mSystems">
        <title>Genome- and Community-Level Interaction Insights into Carbon Utilization and Element Cycling Functions of Hydrothermarchaeota in Hydrothermal Sediment.</title>
        <authorList>
            <person name="Zhou Z."/>
            <person name="Liu Y."/>
            <person name="Xu W."/>
            <person name="Pan J."/>
            <person name="Luo Z.H."/>
            <person name="Li M."/>
        </authorList>
    </citation>
    <scope>NUCLEOTIDE SEQUENCE [LARGE SCALE GENOMIC DNA]</scope>
    <source>
        <strain evidence="21">HyVt-628</strain>
    </source>
</reference>
<dbReference type="InterPro" id="IPR036291">
    <property type="entry name" value="NAD(P)-bd_dom_sf"/>
</dbReference>
<evidence type="ECO:0000256" key="16">
    <source>
        <dbReference type="ARBA" id="ARBA00048841"/>
    </source>
</evidence>
<dbReference type="Pfam" id="PF00742">
    <property type="entry name" value="Homoserine_dh"/>
    <property type="match status" value="1"/>
</dbReference>
<dbReference type="GO" id="GO:0005524">
    <property type="term" value="F:ATP binding"/>
    <property type="evidence" value="ECO:0007669"/>
    <property type="project" value="UniProtKB-KW"/>
</dbReference>
<keyword evidence="7 21" id="KW-0808">Transferase</keyword>
<dbReference type="EC" id="1.1.1.3" evidence="18"/>
<dbReference type="FunFam" id="3.30.2130.10:FF:000001">
    <property type="entry name" value="Bifunctional aspartokinase/homoserine dehydrogenase"/>
    <property type="match status" value="1"/>
</dbReference>
<dbReference type="InterPro" id="IPR054352">
    <property type="entry name" value="ACT_Aspartokinase"/>
</dbReference>
<dbReference type="PANTHER" id="PTHR43070:SF5">
    <property type="entry name" value="HOMOSERINE DEHYDROGENASE"/>
    <property type="match status" value="1"/>
</dbReference>
<evidence type="ECO:0000256" key="17">
    <source>
        <dbReference type="ARBA" id="ARBA00049031"/>
    </source>
</evidence>
<keyword evidence="10 21" id="KW-0418">Kinase</keyword>
<dbReference type="GO" id="GO:0009090">
    <property type="term" value="P:homoserine biosynthetic process"/>
    <property type="evidence" value="ECO:0007669"/>
    <property type="project" value="UniProtKB-ARBA"/>
</dbReference>